<evidence type="ECO:0000313" key="2">
    <source>
        <dbReference type="EMBL" id="KAF3552177.1"/>
    </source>
</evidence>
<feature type="region of interest" description="Disordered" evidence="1">
    <location>
        <begin position="1"/>
        <end position="41"/>
    </location>
</feature>
<gene>
    <name evidence="2" type="ORF">DY000_02007779</name>
</gene>
<accession>A0ABQ7CL13</accession>
<keyword evidence="3" id="KW-1185">Reference proteome</keyword>
<evidence type="ECO:0000256" key="1">
    <source>
        <dbReference type="SAM" id="MobiDB-lite"/>
    </source>
</evidence>
<organism evidence="2 3">
    <name type="scientific">Brassica cretica</name>
    <name type="common">Mustard</name>
    <dbReference type="NCBI Taxonomy" id="69181"/>
    <lineage>
        <taxon>Eukaryota</taxon>
        <taxon>Viridiplantae</taxon>
        <taxon>Streptophyta</taxon>
        <taxon>Embryophyta</taxon>
        <taxon>Tracheophyta</taxon>
        <taxon>Spermatophyta</taxon>
        <taxon>Magnoliopsida</taxon>
        <taxon>eudicotyledons</taxon>
        <taxon>Gunneridae</taxon>
        <taxon>Pentapetalae</taxon>
        <taxon>rosids</taxon>
        <taxon>malvids</taxon>
        <taxon>Brassicales</taxon>
        <taxon>Brassicaceae</taxon>
        <taxon>Brassiceae</taxon>
        <taxon>Brassica</taxon>
    </lineage>
</organism>
<evidence type="ECO:0000313" key="3">
    <source>
        <dbReference type="Proteomes" id="UP000266723"/>
    </source>
</evidence>
<proteinExistence type="predicted"/>
<dbReference type="Proteomes" id="UP000266723">
    <property type="component" value="Unassembled WGS sequence"/>
</dbReference>
<dbReference type="EMBL" id="QGKV02000832">
    <property type="protein sequence ID" value="KAF3552177.1"/>
    <property type="molecule type" value="Genomic_DNA"/>
</dbReference>
<reference evidence="2 3" key="1">
    <citation type="journal article" date="2020" name="BMC Genomics">
        <title>Intraspecific diversification of the crop wild relative Brassica cretica Lam. using demographic model selection.</title>
        <authorList>
            <person name="Kioukis A."/>
            <person name="Michalopoulou V.A."/>
            <person name="Briers L."/>
            <person name="Pirintsos S."/>
            <person name="Studholme D.J."/>
            <person name="Pavlidis P."/>
            <person name="Sarris P.F."/>
        </authorList>
    </citation>
    <scope>NUCLEOTIDE SEQUENCE [LARGE SCALE GENOMIC DNA]</scope>
    <source>
        <strain evidence="3">cv. PFS-1207/04</strain>
    </source>
</reference>
<sequence length="66" mass="7109">MRTRGSSGDPEVVEEPGGSPWILRSFWRPGSSPRPSGDRIRTLGYLDPEVAWEPGGSLGCNDPDAP</sequence>
<name>A0ABQ7CL13_BRACR</name>
<comment type="caution">
    <text evidence="2">The sequence shown here is derived from an EMBL/GenBank/DDBJ whole genome shotgun (WGS) entry which is preliminary data.</text>
</comment>
<protein>
    <submittedName>
        <fullName evidence="2">Uncharacterized protein</fullName>
    </submittedName>
</protein>